<sequence length="95" mass="10371">LIDSTPPSHYNHRQHSSPQHFHPPAATPPLLPTSPLPPLSQPPPRPLPTPPPRPLPPPPPPPSSCNSILRLSVKVISFSDKFLIRPLSVVKIKCD</sequence>
<evidence type="ECO:0000256" key="1">
    <source>
        <dbReference type="SAM" id="MobiDB-lite"/>
    </source>
</evidence>
<gene>
    <name evidence="2" type="ORF">OCBIM_22017795mg</name>
</gene>
<organism evidence="2">
    <name type="scientific">Octopus bimaculoides</name>
    <name type="common">California two-spotted octopus</name>
    <dbReference type="NCBI Taxonomy" id="37653"/>
    <lineage>
        <taxon>Eukaryota</taxon>
        <taxon>Metazoa</taxon>
        <taxon>Spiralia</taxon>
        <taxon>Lophotrochozoa</taxon>
        <taxon>Mollusca</taxon>
        <taxon>Cephalopoda</taxon>
        <taxon>Coleoidea</taxon>
        <taxon>Octopodiformes</taxon>
        <taxon>Octopoda</taxon>
        <taxon>Incirrata</taxon>
        <taxon>Octopodidae</taxon>
        <taxon>Octopus</taxon>
    </lineage>
</organism>
<feature type="non-terminal residue" evidence="2">
    <location>
        <position position="1"/>
    </location>
</feature>
<accession>A0A0L8HC73</accession>
<name>A0A0L8HC73_OCTBM</name>
<feature type="compositionally biased region" description="Pro residues" evidence="1">
    <location>
        <begin position="25"/>
        <end position="63"/>
    </location>
</feature>
<protein>
    <submittedName>
        <fullName evidence="2">Uncharacterized protein</fullName>
    </submittedName>
</protein>
<evidence type="ECO:0000313" key="2">
    <source>
        <dbReference type="EMBL" id="KOF86918.1"/>
    </source>
</evidence>
<dbReference type="AlphaFoldDB" id="A0A0L8HC73"/>
<reference evidence="2" key="1">
    <citation type="submission" date="2015-07" db="EMBL/GenBank/DDBJ databases">
        <title>MeaNS - Measles Nucleotide Surveillance Program.</title>
        <authorList>
            <person name="Tran T."/>
            <person name="Druce J."/>
        </authorList>
    </citation>
    <scope>NUCLEOTIDE SEQUENCE</scope>
    <source>
        <strain evidence="2">UCB-OBI-ISO-001</strain>
        <tissue evidence="2">Gonad</tissue>
    </source>
</reference>
<feature type="region of interest" description="Disordered" evidence="1">
    <location>
        <begin position="1"/>
        <end position="64"/>
    </location>
</feature>
<proteinExistence type="predicted"/>
<dbReference type="EMBL" id="KQ418547">
    <property type="protein sequence ID" value="KOF86918.1"/>
    <property type="molecule type" value="Genomic_DNA"/>
</dbReference>